<comment type="caution">
    <text evidence="2">The sequence shown here is derived from an EMBL/GenBank/DDBJ whole genome shotgun (WGS) entry which is preliminary data.</text>
</comment>
<dbReference type="Proteomes" id="UP000249065">
    <property type="component" value="Unassembled WGS sequence"/>
</dbReference>
<dbReference type="RefSeq" id="WP_111468118.1">
    <property type="nucleotide sequence ID" value="NZ_QLIX01000001.1"/>
</dbReference>
<keyword evidence="1" id="KW-0812">Transmembrane</keyword>
<feature type="transmembrane region" description="Helical" evidence="1">
    <location>
        <begin position="82"/>
        <end position="100"/>
    </location>
</feature>
<evidence type="ECO:0000256" key="1">
    <source>
        <dbReference type="SAM" id="Phobius"/>
    </source>
</evidence>
<evidence type="ECO:0000313" key="2">
    <source>
        <dbReference type="EMBL" id="RAI61004.1"/>
    </source>
</evidence>
<feature type="transmembrane region" description="Helical" evidence="1">
    <location>
        <begin position="7"/>
        <end position="29"/>
    </location>
</feature>
<reference evidence="3" key="1">
    <citation type="submission" date="2018-06" db="EMBL/GenBank/DDBJ databases">
        <authorList>
            <person name="Khan S.A."/>
        </authorList>
    </citation>
    <scope>NUCLEOTIDE SEQUENCE [LARGE SCALE GENOMIC DNA]</scope>
    <source>
        <strain evidence="3">DB-1506</strain>
    </source>
</reference>
<accession>A0A327MG31</accession>
<gene>
    <name evidence="2" type="ORF">DOO78_02435</name>
</gene>
<dbReference type="Pfam" id="PF05437">
    <property type="entry name" value="AzlD"/>
    <property type="match status" value="1"/>
</dbReference>
<feature type="transmembrane region" description="Helical" evidence="1">
    <location>
        <begin position="49"/>
        <end position="75"/>
    </location>
</feature>
<keyword evidence="1" id="KW-1133">Transmembrane helix</keyword>
<dbReference type="InterPro" id="IPR008407">
    <property type="entry name" value="Brnchd-chn_aa_trnsp_AzlD"/>
</dbReference>
<protein>
    <submittedName>
        <fullName evidence="2">AzlD domain-containing protein</fullName>
    </submittedName>
</protein>
<sequence>MTLRPDVLAAILGMALASYLCRAGGYAILRVIRPPPFVQAMLQHLPGCIFVAFLAPALAGLGWPAIAAGAAVLLVQARFGRLVLSILAGVGALWLLRLAGLG</sequence>
<evidence type="ECO:0000313" key="3">
    <source>
        <dbReference type="Proteomes" id="UP000249065"/>
    </source>
</evidence>
<dbReference type="OrthoDB" id="3078300at2"/>
<keyword evidence="1" id="KW-0472">Membrane</keyword>
<dbReference type="AlphaFoldDB" id="A0A327MG31"/>
<name>A0A327MG31_9PROT</name>
<organism evidence="2 3">
    <name type="scientific">Roseicella frigidaeris</name>
    <dbReference type="NCBI Taxonomy" id="2230885"/>
    <lineage>
        <taxon>Bacteria</taxon>
        <taxon>Pseudomonadati</taxon>
        <taxon>Pseudomonadota</taxon>
        <taxon>Alphaproteobacteria</taxon>
        <taxon>Acetobacterales</taxon>
        <taxon>Roseomonadaceae</taxon>
        <taxon>Roseicella</taxon>
    </lineage>
</organism>
<keyword evidence="3" id="KW-1185">Reference proteome</keyword>
<proteinExistence type="predicted"/>
<dbReference type="EMBL" id="QLIX01000001">
    <property type="protein sequence ID" value="RAI61004.1"/>
    <property type="molecule type" value="Genomic_DNA"/>
</dbReference>